<organism evidence="1 2">
    <name type="scientific">Synaphobranchus kaupii</name>
    <name type="common">Kaup's arrowtooth eel</name>
    <dbReference type="NCBI Taxonomy" id="118154"/>
    <lineage>
        <taxon>Eukaryota</taxon>
        <taxon>Metazoa</taxon>
        <taxon>Chordata</taxon>
        <taxon>Craniata</taxon>
        <taxon>Vertebrata</taxon>
        <taxon>Euteleostomi</taxon>
        <taxon>Actinopterygii</taxon>
        <taxon>Neopterygii</taxon>
        <taxon>Teleostei</taxon>
        <taxon>Anguilliformes</taxon>
        <taxon>Synaphobranchidae</taxon>
        <taxon>Synaphobranchus</taxon>
    </lineage>
</organism>
<evidence type="ECO:0000313" key="2">
    <source>
        <dbReference type="Proteomes" id="UP001152622"/>
    </source>
</evidence>
<keyword evidence="2" id="KW-1185">Reference proteome</keyword>
<gene>
    <name evidence="1" type="ORF">SKAU_G00425370</name>
</gene>
<dbReference type="AlphaFoldDB" id="A0A9Q1E5Q5"/>
<accession>A0A9Q1E5Q5</accession>
<comment type="caution">
    <text evidence="1">The sequence shown here is derived from an EMBL/GenBank/DDBJ whole genome shotgun (WGS) entry which is preliminary data.</text>
</comment>
<dbReference type="EMBL" id="JAINUF010000025">
    <property type="protein sequence ID" value="KAJ8332748.1"/>
    <property type="molecule type" value="Genomic_DNA"/>
</dbReference>
<evidence type="ECO:0000313" key="1">
    <source>
        <dbReference type="EMBL" id="KAJ8332748.1"/>
    </source>
</evidence>
<reference evidence="1" key="1">
    <citation type="journal article" date="2023" name="Science">
        <title>Genome structures resolve the early diversification of teleost fishes.</title>
        <authorList>
            <person name="Parey E."/>
            <person name="Louis A."/>
            <person name="Montfort J."/>
            <person name="Bouchez O."/>
            <person name="Roques C."/>
            <person name="Iampietro C."/>
            <person name="Lluch J."/>
            <person name="Castinel A."/>
            <person name="Donnadieu C."/>
            <person name="Desvignes T."/>
            <person name="Floi Bucao C."/>
            <person name="Jouanno E."/>
            <person name="Wen M."/>
            <person name="Mejri S."/>
            <person name="Dirks R."/>
            <person name="Jansen H."/>
            <person name="Henkel C."/>
            <person name="Chen W.J."/>
            <person name="Zahm M."/>
            <person name="Cabau C."/>
            <person name="Klopp C."/>
            <person name="Thompson A.W."/>
            <person name="Robinson-Rechavi M."/>
            <person name="Braasch I."/>
            <person name="Lecointre G."/>
            <person name="Bobe J."/>
            <person name="Postlethwait J.H."/>
            <person name="Berthelot C."/>
            <person name="Roest Crollius H."/>
            <person name="Guiguen Y."/>
        </authorList>
    </citation>
    <scope>NUCLEOTIDE SEQUENCE</scope>
    <source>
        <strain evidence="1">WJC10195</strain>
    </source>
</reference>
<name>A0A9Q1E5Q5_SYNKA</name>
<sequence length="107" mass="11492">MEEKEQRCGLTPTSGPCYFHRIDADGARETAYVSLISFPGASHWEKALRGAASHSAGLGCNARGQNGILSVPAAHAQLPWLWHSTLPCPQPLAKAGRLYARPQDLIG</sequence>
<protein>
    <submittedName>
        <fullName evidence="1">Uncharacterized protein</fullName>
    </submittedName>
</protein>
<dbReference type="Proteomes" id="UP001152622">
    <property type="component" value="Unassembled WGS sequence"/>
</dbReference>
<proteinExistence type="predicted"/>